<evidence type="ECO:0000259" key="7">
    <source>
        <dbReference type="Pfam" id="PF08281"/>
    </source>
</evidence>
<dbReference type="InterPro" id="IPR013325">
    <property type="entry name" value="RNA_pol_sigma_r2"/>
</dbReference>
<dbReference type="Pfam" id="PF08281">
    <property type="entry name" value="Sigma70_r4_2"/>
    <property type="match status" value="1"/>
</dbReference>
<evidence type="ECO:0000313" key="8">
    <source>
        <dbReference type="EMBL" id="AJR04063.1"/>
    </source>
</evidence>
<accession>A0A0C5WA99</accession>
<feature type="domain" description="RNA polymerase sigma factor 70 region 4 type 2" evidence="7">
    <location>
        <begin position="132"/>
        <end position="183"/>
    </location>
</feature>
<dbReference type="RefSeq" id="WP_044638774.1">
    <property type="nucleotide sequence ID" value="NZ_CP007202.1"/>
</dbReference>
<dbReference type="InterPro" id="IPR036388">
    <property type="entry name" value="WH-like_DNA-bd_sf"/>
</dbReference>
<dbReference type="SUPFAM" id="SSF88659">
    <property type="entry name" value="Sigma3 and sigma4 domains of RNA polymerase sigma factors"/>
    <property type="match status" value="1"/>
</dbReference>
<reference evidence="8 9" key="1">
    <citation type="submission" date="2014-02" db="EMBL/GenBank/DDBJ databases">
        <authorList>
            <person name="Young C.-C."/>
            <person name="Hameed A."/>
            <person name="Huang H.-C."/>
            <person name="Shahina M."/>
        </authorList>
    </citation>
    <scope>NUCLEOTIDE SEQUENCE [LARGE SCALE GENOMIC DNA]</scope>
    <source>
        <strain evidence="8 9">CC-SAMT-1</strain>
    </source>
</reference>
<dbReference type="GO" id="GO:0006352">
    <property type="term" value="P:DNA-templated transcription initiation"/>
    <property type="evidence" value="ECO:0007669"/>
    <property type="project" value="InterPro"/>
</dbReference>
<feature type="domain" description="RNA polymerase sigma-70 region 2" evidence="6">
    <location>
        <begin position="30"/>
        <end position="96"/>
    </location>
</feature>
<dbReference type="PANTHER" id="PTHR43133">
    <property type="entry name" value="RNA POLYMERASE ECF-TYPE SIGMA FACTO"/>
    <property type="match status" value="1"/>
</dbReference>
<dbReference type="Gene3D" id="1.10.10.10">
    <property type="entry name" value="Winged helix-like DNA-binding domain superfamily/Winged helix DNA-binding domain"/>
    <property type="match status" value="1"/>
</dbReference>
<keyword evidence="9" id="KW-1185">Reference proteome</keyword>
<dbReference type="EMBL" id="CP007202">
    <property type="protein sequence ID" value="AJR04063.1"/>
    <property type="molecule type" value="Genomic_DNA"/>
</dbReference>
<dbReference type="Gene3D" id="1.10.1740.10">
    <property type="match status" value="1"/>
</dbReference>
<evidence type="ECO:0000256" key="5">
    <source>
        <dbReference type="ARBA" id="ARBA00023163"/>
    </source>
</evidence>
<dbReference type="Pfam" id="PF04542">
    <property type="entry name" value="Sigma70_r2"/>
    <property type="match status" value="1"/>
</dbReference>
<organism evidence="8 9">
    <name type="scientific">Siansivirga zeaxanthinifaciens CC-SAMT-1</name>
    <dbReference type="NCBI Taxonomy" id="1454006"/>
    <lineage>
        <taxon>Bacteria</taxon>
        <taxon>Pseudomonadati</taxon>
        <taxon>Bacteroidota</taxon>
        <taxon>Flavobacteriia</taxon>
        <taxon>Flavobacteriales</taxon>
        <taxon>Flavobacteriaceae</taxon>
        <taxon>Siansivirga</taxon>
    </lineage>
</organism>
<dbReference type="InterPro" id="IPR007627">
    <property type="entry name" value="RNA_pol_sigma70_r2"/>
</dbReference>
<dbReference type="GO" id="GO:0003677">
    <property type="term" value="F:DNA binding"/>
    <property type="evidence" value="ECO:0007669"/>
    <property type="project" value="UniProtKB-KW"/>
</dbReference>
<evidence type="ECO:0000313" key="9">
    <source>
        <dbReference type="Proteomes" id="UP000032229"/>
    </source>
</evidence>
<dbReference type="GO" id="GO:0016987">
    <property type="term" value="F:sigma factor activity"/>
    <property type="evidence" value="ECO:0007669"/>
    <property type="project" value="UniProtKB-KW"/>
</dbReference>
<dbReference type="InterPro" id="IPR014284">
    <property type="entry name" value="RNA_pol_sigma-70_dom"/>
</dbReference>
<keyword evidence="4" id="KW-0238">DNA-binding</keyword>
<comment type="similarity">
    <text evidence="1">Belongs to the sigma-70 factor family. ECF subfamily.</text>
</comment>
<evidence type="ECO:0000256" key="2">
    <source>
        <dbReference type="ARBA" id="ARBA00023015"/>
    </source>
</evidence>
<dbReference type="AlphaFoldDB" id="A0A0C5WA99"/>
<dbReference type="HOGENOM" id="CLU_047691_3_2_10"/>
<proteinExistence type="inferred from homology"/>
<evidence type="ECO:0000256" key="1">
    <source>
        <dbReference type="ARBA" id="ARBA00010641"/>
    </source>
</evidence>
<dbReference type="Proteomes" id="UP000032229">
    <property type="component" value="Chromosome"/>
</dbReference>
<keyword evidence="5" id="KW-0804">Transcription</keyword>
<evidence type="ECO:0000259" key="6">
    <source>
        <dbReference type="Pfam" id="PF04542"/>
    </source>
</evidence>
<name>A0A0C5WA99_9FLAO</name>
<dbReference type="InterPro" id="IPR013324">
    <property type="entry name" value="RNA_pol_sigma_r3/r4-like"/>
</dbReference>
<keyword evidence="2" id="KW-0805">Transcription regulation</keyword>
<keyword evidence="3" id="KW-0731">Sigma factor</keyword>
<dbReference type="PANTHER" id="PTHR43133:SF8">
    <property type="entry name" value="RNA POLYMERASE SIGMA FACTOR HI_1459-RELATED"/>
    <property type="match status" value="1"/>
</dbReference>
<protein>
    <submittedName>
        <fullName evidence="8">RNA polymerase sigma-70 factor</fullName>
    </submittedName>
</protein>
<evidence type="ECO:0000256" key="4">
    <source>
        <dbReference type="ARBA" id="ARBA00023125"/>
    </source>
</evidence>
<dbReference type="SUPFAM" id="SSF88946">
    <property type="entry name" value="Sigma2 domain of RNA polymerase sigma factors"/>
    <property type="match status" value="1"/>
</dbReference>
<evidence type="ECO:0000256" key="3">
    <source>
        <dbReference type="ARBA" id="ARBA00023082"/>
    </source>
</evidence>
<dbReference type="CDD" id="cd06171">
    <property type="entry name" value="Sigma70_r4"/>
    <property type="match status" value="1"/>
</dbReference>
<gene>
    <name evidence="8" type="ORF">AW14_10870</name>
</gene>
<dbReference type="InterPro" id="IPR013249">
    <property type="entry name" value="RNA_pol_sigma70_r4_t2"/>
</dbReference>
<dbReference type="InterPro" id="IPR039425">
    <property type="entry name" value="RNA_pol_sigma-70-like"/>
</dbReference>
<dbReference type="NCBIfam" id="TIGR02937">
    <property type="entry name" value="sigma70-ECF"/>
    <property type="match status" value="1"/>
</dbReference>
<dbReference type="PATRIC" id="fig|1454006.5.peg.2153"/>
<dbReference type="STRING" id="1454006.AW14_10870"/>
<sequence length="194" mass="22666">MKASKNNNISDEDLVKEIVETKDTLLFEVLYDRFATLVYNKCFGFAKDEDEAKDLTQDVFLKLFVKLGSFKGDSKFSTWLYAFTYNHCVNYVTRNNSKRIEKNAVNYSDIEPSIDEEDLEDESGFFQMKVENLKEALEIISPDEKMILVLKYQEKLSIKEIESILDISESAVKMRIKRVKDRLISVYNNKYSNN</sequence>
<dbReference type="KEGG" id="sze:AW14_10870"/>